<dbReference type="InterPro" id="IPR011011">
    <property type="entry name" value="Znf_FYVE_PHD"/>
</dbReference>
<evidence type="ECO:0000256" key="4">
    <source>
        <dbReference type="PROSITE-ProRule" id="PRU00091"/>
    </source>
</evidence>
<dbReference type="AlphaFoldDB" id="T0RN82"/>
<dbReference type="InterPro" id="IPR052727">
    <property type="entry name" value="Rab4/Rab5_effector"/>
</dbReference>
<keyword evidence="8" id="KW-1185">Reference proteome</keyword>
<proteinExistence type="predicted"/>
<accession>T0RN82</accession>
<dbReference type="InterPro" id="IPR023393">
    <property type="entry name" value="START-like_dom_sf"/>
</dbReference>
<evidence type="ECO:0000313" key="7">
    <source>
        <dbReference type="EMBL" id="EQC33813.1"/>
    </source>
</evidence>
<keyword evidence="2 4" id="KW-0863">Zinc-finger</keyword>
<evidence type="ECO:0000313" key="8">
    <source>
        <dbReference type="Proteomes" id="UP000030762"/>
    </source>
</evidence>
<dbReference type="STRING" id="1156394.T0RN82"/>
<dbReference type="PROSITE" id="PS50848">
    <property type="entry name" value="START"/>
    <property type="match status" value="1"/>
</dbReference>
<dbReference type="InterPro" id="IPR000306">
    <property type="entry name" value="Znf_FYVE"/>
</dbReference>
<dbReference type="InParanoid" id="T0RN82"/>
<dbReference type="Gene3D" id="3.30.40.10">
    <property type="entry name" value="Zinc/RING finger domain, C3HC4 (zinc finger)"/>
    <property type="match status" value="1"/>
</dbReference>
<evidence type="ECO:0000259" key="6">
    <source>
        <dbReference type="PROSITE" id="PS50848"/>
    </source>
</evidence>
<dbReference type="InterPro" id="IPR013083">
    <property type="entry name" value="Znf_RING/FYVE/PHD"/>
</dbReference>
<evidence type="ECO:0000256" key="1">
    <source>
        <dbReference type="ARBA" id="ARBA00022723"/>
    </source>
</evidence>
<evidence type="ECO:0000259" key="5">
    <source>
        <dbReference type="PROSITE" id="PS50178"/>
    </source>
</evidence>
<dbReference type="InterPro" id="IPR002913">
    <property type="entry name" value="START_lipid-bd_dom"/>
</dbReference>
<dbReference type="PANTHER" id="PTHR13510">
    <property type="entry name" value="FYVE-FINGER-CONTAINING RAB5 EFFECTOR PROTEIN RABENOSYN-5-RELATED"/>
    <property type="match status" value="1"/>
</dbReference>
<dbReference type="EMBL" id="JH767157">
    <property type="protein sequence ID" value="EQC33813.1"/>
    <property type="molecule type" value="Genomic_DNA"/>
</dbReference>
<feature type="domain" description="FYVE-type" evidence="5">
    <location>
        <begin position="266"/>
        <end position="325"/>
    </location>
</feature>
<evidence type="ECO:0000256" key="3">
    <source>
        <dbReference type="ARBA" id="ARBA00022833"/>
    </source>
</evidence>
<dbReference type="GO" id="GO:0008270">
    <property type="term" value="F:zinc ion binding"/>
    <property type="evidence" value="ECO:0007669"/>
    <property type="project" value="UniProtKB-KW"/>
</dbReference>
<dbReference type="PANTHER" id="PTHR13510:SF44">
    <property type="entry name" value="RABENOSYN-5"/>
    <property type="match status" value="1"/>
</dbReference>
<dbReference type="Proteomes" id="UP000030762">
    <property type="component" value="Unassembled WGS sequence"/>
</dbReference>
<evidence type="ECO:0008006" key="9">
    <source>
        <dbReference type="Google" id="ProtNLM"/>
    </source>
</evidence>
<evidence type="ECO:0000256" key="2">
    <source>
        <dbReference type="ARBA" id="ARBA00022771"/>
    </source>
</evidence>
<dbReference type="SUPFAM" id="SSF57903">
    <property type="entry name" value="FYVE/PHD zinc finger"/>
    <property type="match status" value="1"/>
</dbReference>
<keyword evidence="1" id="KW-0479">Metal-binding</keyword>
<organism evidence="7 8">
    <name type="scientific">Saprolegnia diclina (strain VS20)</name>
    <dbReference type="NCBI Taxonomy" id="1156394"/>
    <lineage>
        <taxon>Eukaryota</taxon>
        <taxon>Sar</taxon>
        <taxon>Stramenopiles</taxon>
        <taxon>Oomycota</taxon>
        <taxon>Saprolegniomycetes</taxon>
        <taxon>Saprolegniales</taxon>
        <taxon>Saprolegniaceae</taxon>
        <taxon>Saprolegnia</taxon>
    </lineage>
</organism>
<dbReference type="SUPFAM" id="SSF55961">
    <property type="entry name" value="Bet v1-like"/>
    <property type="match status" value="1"/>
</dbReference>
<dbReference type="Pfam" id="PF01852">
    <property type="entry name" value="START"/>
    <property type="match status" value="1"/>
</dbReference>
<reference evidence="7 8" key="1">
    <citation type="submission" date="2012-04" db="EMBL/GenBank/DDBJ databases">
        <title>The Genome Sequence of Saprolegnia declina VS20.</title>
        <authorList>
            <consortium name="The Broad Institute Genome Sequencing Platform"/>
            <person name="Russ C."/>
            <person name="Nusbaum C."/>
            <person name="Tyler B."/>
            <person name="van West P."/>
            <person name="Dieguez-Uribeondo J."/>
            <person name="de Bruijn I."/>
            <person name="Tripathy S."/>
            <person name="Jiang R."/>
            <person name="Young S.K."/>
            <person name="Zeng Q."/>
            <person name="Gargeya S."/>
            <person name="Fitzgerald M."/>
            <person name="Haas B."/>
            <person name="Abouelleil A."/>
            <person name="Alvarado L."/>
            <person name="Arachchi H.M."/>
            <person name="Berlin A."/>
            <person name="Chapman S.B."/>
            <person name="Goldberg J."/>
            <person name="Griggs A."/>
            <person name="Gujja S."/>
            <person name="Hansen M."/>
            <person name="Howarth C."/>
            <person name="Imamovic A."/>
            <person name="Larimer J."/>
            <person name="McCowen C."/>
            <person name="Montmayeur A."/>
            <person name="Murphy C."/>
            <person name="Neiman D."/>
            <person name="Pearson M."/>
            <person name="Priest M."/>
            <person name="Roberts A."/>
            <person name="Saif S."/>
            <person name="Shea T."/>
            <person name="Sisk P."/>
            <person name="Sykes S."/>
            <person name="Wortman J."/>
            <person name="Nusbaum C."/>
            <person name="Birren B."/>
        </authorList>
    </citation>
    <scope>NUCLEOTIDE SEQUENCE [LARGE SCALE GENOMIC DNA]</scope>
    <source>
        <strain evidence="7 8">VS20</strain>
    </source>
</reference>
<dbReference type="InterPro" id="IPR017455">
    <property type="entry name" value="Znf_FYVE-rel"/>
</dbReference>
<dbReference type="RefSeq" id="XP_008612608.1">
    <property type="nucleotide sequence ID" value="XM_008614386.1"/>
</dbReference>
<dbReference type="PROSITE" id="PS50178">
    <property type="entry name" value="ZF_FYVE"/>
    <property type="match status" value="1"/>
</dbReference>
<dbReference type="Pfam" id="PF01363">
    <property type="entry name" value="FYVE"/>
    <property type="match status" value="1"/>
</dbReference>
<protein>
    <recommendedName>
        <fullName evidence="9">FYVE-type domain-containing protein</fullName>
    </recommendedName>
</protein>
<sequence length="391" mass="45070">MRSSRKLERPASFADAKPLQESERLFLETIAADAFEQFLSSAMERSPVWSLLGDFNHVTVYEGPALPSEDRIVPYRGSLSLNGSLDEVRAMLSNLTADQMAFTQEHHNDGMLDMAILHHVLEPSLRDPFRHVVVRWFVLECPKPLYHRDFCVLETQKEWLLPGGRRAWAIAQHSVTLPTCPDLKSNLMVVRGSMYNSGLVFLESDVPGVLNVHSHMEVNLKGAMPSWLYKSILKRHVARIGYIASTIHEFRLAECVQSYFVVMVPLRERTHCTQCLKRFHTLRRKWNCRTCGEVFCYKCTSSFEPKGHKTKRDQRVCSFCAKFIREQSTSSIRKNVFSDLCLHMSPGYQGLSPTYDDESSMPHRQRKLRLSQDDMRRLMKATDSDPCMRSY</sequence>
<feature type="domain" description="START" evidence="6">
    <location>
        <begin position="20"/>
        <end position="239"/>
    </location>
</feature>
<dbReference type="SMART" id="SM00064">
    <property type="entry name" value="FYVE"/>
    <property type="match status" value="1"/>
</dbReference>
<gene>
    <name evidence="7" type="ORF">SDRG_08496</name>
</gene>
<dbReference type="GeneID" id="19949223"/>
<name>T0RN82_SAPDV</name>
<dbReference type="OrthoDB" id="20035at2759"/>
<keyword evidence="3" id="KW-0862">Zinc</keyword>
<dbReference type="VEuPathDB" id="FungiDB:SDRG_08496"/>
<dbReference type="OMA" id="MERSPVW"/>
<dbReference type="Gene3D" id="3.30.530.20">
    <property type="match status" value="1"/>
</dbReference>
<dbReference type="GO" id="GO:0008289">
    <property type="term" value="F:lipid binding"/>
    <property type="evidence" value="ECO:0007669"/>
    <property type="project" value="InterPro"/>
</dbReference>